<gene>
    <name evidence="9" type="ORF">HD599_002409</name>
</gene>
<reference evidence="9 10" key="1">
    <citation type="submission" date="2020-08" db="EMBL/GenBank/DDBJ databases">
        <title>Sequencing the genomes of 1000 actinobacteria strains.</title>
        <authorList>
            <person name="Klenk H.-P."/>
        </authorList>
    </citation>
    <scope>NUCLEOTIDE SEQUENCE [LARGE SCALE GENOMIC DNA]</scope>
    <source>
        <strain evidence="9 10">DSM 105784</strain>
    </source>
</reference>
<feature type="active site" description="Nucleophile" evidence="6">
    <location>
        <position position="454"/>
    </location>
</feature>
<dbReference type="PANTHER" id="PTHR43053">
    <property type="entry name" value="GLYCOSIDASE FAMILY 31"/>
    <property type="match status" value="1"/>
</dbReference>
<evidence type="ECO:0000256" key="2">
    <source>
        <dbReference type="ARBA" id="ARBA00012755"/>
    </source>
</evidence>
<dbReference type="PANTHER" id="PTHR43053:SF3">
    <property type="entry name" value="ALPHA-GALACTOSIDASE C-RELATED"/>
    <property type="match status" value="1"/>
</dbReference>
<evidence type="ECO:0000256" key="4">
    <source>
        <dbReference type="ARBA" id="ARBA00023295"/>
    </source>
</evidence>
<dbReference type="SUPFAM" id="SSF51445">
    <property type="entry name" value="(Trans)glycosidases"/>
    <property type="match status" value="1"/>
</dbReference>
<feature type="active site" description="Proton donor" evidence="6">
    <location>
        <position position="520"/>
    </location>
</feature>
<dbReference type="Gene3D" id="3.20.20.70">
    <property type="entry name" value="Aldolase class I"/>
    <property type="match status" value="1"/>
</dbReference>
<dbReference type="Proteomes" id="UP000536685">
    <property type="component" value="Unassembled WGS sequence"/>
</dbReference>
<comment type="similarity">
    <text evidence="5">Belongs to the glycosyl hydrolase.</text>
</comment>
<dbReference type="GO" id="GO:0004557">
    <property type="term" value="F:alpha-galactosidase activity"/>
    <property type="evidence" value="ECO:0007669"/>
    <property type="project" value="UniProtKB-UniRule"/>
</dbReference>
<dbReference type="EMBL" id="JACHMJ010000001">
    <property type="protein sequence ID" value="MBB5844086.1"/>
    <property type="molecule type" value="Genomic_DNA"/>
</dbReference>
<dbReference type="InterPro" id="IPR013785">
    <property type="entry name" value="Aldolase_TIM"/>
</dbReference>
<evidence type="ECO:0000256" key="6">
    <source>
        <dbReference type="PIRSR" id="PIRSR005536-1"/>
    </source>
</evidence>
<dbReference type="InterPro" id="IPR031705">
    <property type="entry name" value="Glyco_hydro_36_C"/>
</dbReference>
<evidence type="ECO:0000313" key="10">
    <source>
        <dbReference type="Proteomes" id="UP000536685"/>
    </source>
</evidence>
<dbReference type="InterPro" id="IPR000111">
    <property type="entry name" value="Glyco_hydro_27/36_CS"/>
</dbReference>
<dbReference type="PIRSF" id="PIRSF005536">
    <property type="entry name" value="Agal"/>
    <property type="match status" value="1"/>
</dbReference>
<comment type="catalytic activity">
    <reaction evidence="1 5">
        <text>Hydrolysis of terminal, non-reducing alpha-D-galactose residues in alpha-D-galactosides, including galactose oligosaccharides, galactomannans and galactolipids.</text>
        <dbReference type="EC" id="3.2.1.22"/>
    </reaction>
</comment>
<evidence type="ECO:0000313" key="9">
    <source>
        <dbReference type="EMBL" id="MBB5844086.1"/>
    </source>
</evidence>
<dbReference type="RefSeq" id="WP_184237902.1">
    <property type="nucleotide sequence ID" value="NZ_JACHMJ010000001.1"/>
</dbReference>
<accession>A0A841AQW2</accession>
<dbReference type="Pfam" id="PF16875">
    <property type="entry name" value="Glyco_hydro_36N"/>
    <property type="match status" value="1"/>
</dbReference>
<feature type="domain" description="Glycosyl hydrolase family 36 C-terminal" evidence="7">
    <location>
        <begin position="624"/>
        <end position="703"/>
    </location>
</feature>
<evidence type="ECO:0000259" key="8">
    <source>
        <dbReference type="Pfam" id="PF16875"/>
    </source>
</evidence>
<evidence type="ECO:0000256" key="1">
    <source>
        <dbReference type="ARBA" id="ARBA00001255"/>
    </source>
</evidence>
<dbReference type="InterPro" id="IPR031704">
    <property type="entry name" value="Glyco_hydro_36_N"/>
</dbReference>
<comment type="caution">
    <text evidence="9">The sequence shown here is derived from an EMBL/GenBank/DDBJ whole genome shotgun (WGS) entry which is preliminary data.</text>
</comment>
<dbReference type="Pfam" id="PF16874">
    <property type="entry name" value="Glyco_hydro_36C"/>
    <property type="match status" value="1"/>
</dbReference>
<dbReference type="Gene3D" id="2.70.98.60">
    <property type="entry name" value="alpha-galactosidase from lactobacil brevis"/>
    <property type="match status" value="1"/>
</dbReference>
<dbReference type="Pfam" id="PF02065">
    <property type="entry name" value="Melibiase"/>
    <property type="match status" value="1"/>
</dbReference>
<dbReference type="PRINTS" id="PR00743">
    <property type="entry name" value="GLHYDRLASE36"/>
</dbReference>
<keyword evidence="3 5" id="KW-0378">Hydrolase</keyword>
<proteinExistence type="inferred from homology"/>
<dbReference type="InterPro" id="IPR038417">
    <property type="entry name" value="Alpga-gal_N_sf"/>
</dbReference>
<evidence type="ECO:0000256" key="3">
    <source>
        <dbReference type="ARBA" id="ARBA00022801"/>
    </source>
</evidence>
<evidence type="ECO:0000259" key="7">
    <source>
        <dbReference type="Pfam" id="PF16874"/>
    </source>
</evidence>
<keyword evidence="10" id="KW-1185">Reference proteome</keyword>
<dbReference type="AlphaFoldDB" id="A0A841AQW2"/>
<dbReference type="EC" id="3.2.1.22" evidence="2 5"/>
<dbReference type="InterPro" id="IPR002252">
    <property type="entry name" value="Glyco_hydro_36"/>
</dbReference>
<name>A0A841AQW2_9MICO</name>
<feature type="domain" description="Glycosyl hydrolase family 36 N-terminal" evidence="8">
    <location>
        <begin position="26"/>
        <end position="265"/>
    </location>
</feature>
<dbReference type="InterPro" id="IPR013780">
    <property type="entry name" value="Glyco_hydro_b"/>
</dbReference>
<dbReference type="CDD" id="cd14791">
    <property type="entry name" value="GH36"/>
    <property type="match status" value="1"/>
</dbReference>
<keyword evidence="4 5" id="KW-0326">Glycosidase</keyword>
<evidence type="ECO:0000256" key="5">
    <source>
        <dbReference type="PIRNR" id="PIRNR005536"/>
    </source>
</evidence>
<organism evidence="9 10">
    <name type="scientific">Conyzicola lurida</name>
    <dbReference type="NCBI Taxonomy" id="1172621"/>
    <lineage>
        <taxon>Bacteria</taxon>
        <taxon>Bacillati</taxon>
        <taxon>Actinomycetota</taxon>
        <taxon>Actinomycetes</taxon>
        <taxon>Micrococcales</taxon>
        <taxon>Microbacteriaceae</taxon>
        <taxon>Conyzicola</taxon>
    </lineage>
</organism>
<dbReference type="Gene3D" id="2.60.40.1180">
    <property type="entry name" value="Golgi alpha-mannosidase II"/>
    <property type="match status" value="1"/>
</dbReference>
<protein>
    <recommendedName>
        <fullName evidence="2 5">Alpha-galactosidase</fullName>
        <ecNumber evidence="2 5">3.2.1.22</ecNumber>
    </recommendedName>
</protein>
<dbReference type="FunFam" id="3.20.20.70:FF:000118">
    <property type="entry name" value="Alpha-galactosidase"/>
    <property type="match status" value="1"/>
</dbReference>
<dbReference type="InterPro" id="IPR050985">
    <property type="entry name" value="Alpha-glycosidase_related"/>
</dbReference>
<dbReference type="GO" id="GO:0016052">
    <property type="term" value="P:carbohydrate catabolic process"/>
    <property type="evidence" value="ECO:0007669"/>
    <property type="project" value="InterPro"/>
</dbReference>
<sequence>MSDTTRLFHLFAGGVSVVIDATGTGVPRIAHWGAALLPVSPAGLAQLVTAGQPQIVSNSIDTLVPLGILPEQSTGWAGTPGITGHRDGRHFSLALELTDARVEQSPDARFADRRFVAALADVDAGLAVELVLELSDSGVLRTRATVTGTADGAYTLDGLNLALPVPLQAQEILDFTGRHVRESSAQRHDFTFGTHVKEGRRGRTGHDAALLYAVGTAGFGFRSGEVWGVQVAWSGNHRSYAERLPNGRGVVGGGELLLPGEIRLENGDGYTSPWLYASYGTGLDDLSARFHEFLRARVGYPTSPRPVVLNTWEAVYFDQDLDTLLALADRAAEVGVERFVLDDGWFHGRRDKSAGLGDWRIDEGVWPEGLDPLVSRVRALGMQFGLWFEPEMINPDSDAAREHPEWIMSPGHRLPPTARYQQVLDLANPEAFAHVLESMSALVARYDIDFIKWDHNRDLVDAGHPGAGVAGVHDQTLAFYRLVDELRARHPELEIEACSSGGARADLEVLERSDRIWASDCIDALERQRIERWTGVTVPPELIGSHVGSATAHSTKRTHDISFRAGTALFGSFGIEQNLSLASAEEIAQLTEWIALYKELRGWMHRGTVVRGDHPDPSYWLRGIVAKDRDQALYSFVAVATSVQNPPGMVRLPGLDPERTYRVAPLAPGNGILTFNHHAGPAWWTDGIELSGHALSSVGLQAPALAPEHLALVHVTTTKEGLDR</sequence>
<dbReference type="InterPro" id="IPR017853">
    <property type="entry name" value="GH"/>
</dbReference>
<dbReference type="PROSITE" id="PS00512">
    <property type="entry name" value="ALPHA_GALACTOSIDASE"/>
    <property type="match status" value="1"/>
</dbReference>